<evidence type="ECO:0000256" key="6">
    <source>
        <dbReference type="ARBA" id="ARBA00022989"/>
    </source>
</evidence>
<dbReference type="InterPro" id="IPR051447">
    <property type="entry name" value="Lipoprotein-release_system"/>
</dbReference>
<dbReference type="PANTHER" id="PTHR30489:SF0">
    <property type="entry name" value="LIPOPROTEIN-RELEASING SYSTEM TRANSMEMBRANE PROTEIN LOLE"/>
    <property type="match status" value="1"/>
</dbReference>
<evidence type="ECO:0000256" key="2">
    <source>
        <dbReference type="ARBA" id="ARBA00005236"/>
    </source>
</evidence>
<dbReference type="Proteomes" id="UP000282321">
    <property type="component" value="Unassembled WGS sequence"/>
</dbReference>
<feature type="transmembrane region" description="Helical" evidence="8">
    <location>
        <begin position="267"/>
        <end position="293"/>
    </location>
</feature>
<name>A0A660SA36_UNCT6</name>
<dbReference type="InterPro" id="IPR025857">
    <property type="entry name" value="MacB_PCD"/>
</dbReference>
<reference evidence="11 12" key="1">
    <citation type="submission" date="2018-06" db="EMBL/GenBank/DDBJ databases">
        <title>Extensive metabolic versatility and redundancy in microbially diverse, dynamic hydrothermal sediments.</title>
        <authorList>
            <person name="Dombrowski N."/>
            <person name="Teske A."/>
            <person name="Baker B.J."/>
        </authorList>
    </citation>
    <scope>NUCLEOTIDE SEQUENCE [LARGE SCALE GENOMIC DNA]</scope>
    <source>
        <strain evidence="11">B35_G9</strain>
    </source>
</reference>
<evidence type="ECO:0000256" key="3">
    <source>
        <dbReference type="ARBA" id="ARBA00022448"/>
    </source>
</evidence>
<comment type="similarity">
    <text evidence="2">Belongs to the ABC-4 integral membrane protein family. LolC/E subfamily.</text>
</comment>
<evidence type="ECO:0000259" key="10">
    <source>
        <dbReference type="Pfam" id="PF12704"/>
    </source>
</evidence>
<evidence type="ECO:0000256" key="4">
    <source>
        <dbReference type="ARBA" id="ARBA00022475"/>
    </source>
</evidence>
<dbReference type="PANTHER" id="PTHR30489">
    <property type="entry name" value="LIPOPROTEIN-RELEASING SYSTEM TRANSMEMBRANE PROTEIN LOLE"/>
    <property type="match status" value="1"/>
</dbReference>
<keyword evidence="5 8" id="KW-0812">Transmembrane</keyword>
<evidence type="ECO:0000259" key="9">
    <source>
        <dbReference type="Pfam" id="PF02687"/>
    </source>
</evidence>
<dbReference type="GO" id="GO:0098797">
    <property type="term" value="C:plasma membrane protein complex"/>
    <property type="evidence" value="ECO:0007669"/>
    <property type="project" value="TreeGrafter"/>
</dbReference>
<keyword evidence="7 8" id="KW-0472">Membrane</keyword>
<dbReference type="AlphaFoldDB" id="A0A660SA36"/>
<evidence type="ECO:0000313" key="11">
    <source>
        <dbReference type="EMBL" id="RKX66179.1"/>
    </source>
</evidence>
<organism evidence="11 12">
    <name type="scientific">candidate division TA06 bacterium</name>
    <dbReference type="NCBI Taxonomy" id="2250710"/>
    <lineage>
        <taxon>Bacteria</taxon>
        <taxon>Bacteria division TA06</taxon>
    </lineage>
</organism>
<feature type="transmembrane region" description="Helical" evidence="8">
    <location>
        <begin position="21"/>
        <end position="45"/>
    </location>
</feature>
<comment type="subcellular location">
    <subcellularLocation>
        <location evidence="1">Cell membrane</location>
        <topology evidence="1">Multi-pass membrane protein</topology>
    </subcellularLocation>
</comment>
<evidence type="ECO:0000256" key="7">
    <source>
        <dbReference type="ARBA" id="ARBA00023136"/>
    </source>
</evidence>
<dbReference type="InterPro" id="IPR003838">
    <property type="entry name" value="ABC3_permease_C"/>
</dbReference>
<protein>
    <submittedName>
        <fullName evidence="11">Lipoprotein-releasing ABC transporter permease subunit</fullName>
    </submittedName>
</protein>
<dbReference type="InterPro" id="IPR011925">
    <property type="entry name" value="LolCE_TM"/>
</dbReference>
<dbReference type="GO" id="GO:0042953">
    <property type="term" value="P:lipoprotein transport"/>
    <property type="evidence" value="ECO:0007669"/>
    <property type="project" value="InterPro"/>
</dbReference>
<evidence type="ECO:0000256" key="1">
    <source>
        <dbReference type="ARBA" id="ARBA00004651"/>
    </source>
</evidence>
<keyword evidence="3" id="KW-0813">Transport</keyword>
<evidence type="ECO:0000313" key="12">
    <source>
        <dbReference type="Proteomes" id="UP000282321"/>
    </source>
</evidence>
<feature type="transmembrane region" description="Helical" evidence="8">
    <location>
        <begin position="314"/>
        <end position="342"/>
    </location>
</feature>
<feature type="domain" description="MacB-like periplasmic core" evidence="10">
    <location>
        <begin position="24"/>
        <end position="227"/>
    </location>
</feature>
<feature type="transmembrane region" description="Helical" evidence="8">
    <location>
        <begin position="369"/>
        <end position="389"/>
    </location>
</feature>
<comment type="caution">
    <text evidence="11">The sequence shown here is derived from an EMBL/GenBank/DDBJ whole genome shotgun (WGS) entry which is preliminary data.</text>
</comment>
<accession>A0A660SA36</accession>
<dbReference type="Pfam" id="PF12704">
    <property type="entry name" value="MacB_PCD"/>
    <property type="match status" value="1"/>
</dbReference>
<feature type="domain" description="ABC3 transporter permease C-terminal" evidence="9">
    <location>
        <begin position="271"/>
        <end position="396"/>
    </location>
</feature>
<dbReference type="NCBIfam" id="TIGR02212">
    <property type="entry name" value="lolCE"/>
    <property type="match status" value="1"/>
</dbReference>
<proteinExistence type="inferred from homology"/>
<sequence length="403" mass="45313">MYKYFIAQRYLWAKGKNTFQRVTTVISITGIFLGVTALLVVLPVMNGMQEDIRDRILGVNAHVILLKYYNEPISRYDSLLNVVEKYHNVTAASPFIYTKVILNNGNYTDGIVLRGYDTIHGKNVSDVSKHIVDGKFELGNKKIVIGTELADNMRIHVGDKIKIFSPYTTTMTPMGIIPQTEMYTVSGIFDIGVYEYNSGLAYISIKDAQKLMDIGNRVTGIEMKIKNIYNARKFGVKLEKDLGYPYRTNNWMDLNSSLFSALKLEKFGMFIILSFITLVAAFNIAATLFMIVTMKTREIGILRAMGAKRKDIQAIFVIQGVTIGVIGTVLGNIAGFLLSFVLGKYHFISIPKDVYLIDTLPVKMHITDFLLVSVCAIAISFIVTLYPAYKASKMEPQDAIRYE</sequence>
<gene>
    <name evidence="11" type="ORF">DRP44_04675</name>
</gene>
<evidence type="ECO:0000256" key="5">
    <source>
        <dbReference type="ARBA" id="ARBA00022692"/>
    </source>
</evidence>
<dbReference type="EMBL" id="QNBC01000053">
    <property type="protein sequence ID" value="RKX66179.1"/>
    <property type="molecule type" value="Genomic_DNA"/>
</dbReference>
<keyword evidence="4" id="KW-1003">Cell membrane</keyword>
<dbReference type="Pfam" id="PF02687">
    <property type="entry name" value="FtsX"/>
    <property type="match status" value="1"/>
</dbReference>
<keyword evidence="11" id="KW-0449">Lipoprotein</keyword>
<evidence type="ECO:0000256" key="8">
    <source>
        <dbReference type="SAM" id="Phobius"/>
    </source>
</evidence>
<keyword evidence="6 8" id="KW-1133">Transmembrane helix</keyword>
<dbReference type="GO" id="GO:0044874">
    <property type="term" value="P:lipoprotein localization to outer membrane"/>
    <property type="evidence" value="ECO:0007669"/>
    <property type="project" value="TreeGrafter"/>
</dbReference>